<dbReference type="Gene3D" id="3.40.50.150">
    <property type="entry name" value="Vaccinia Virus protein VP39"/>
    <property type="match status" value="1"/>
</dbReference>
<protein>
    <submittedName>
        <fullName evidence="2">FkbM family methyltransferase</fullName>
    </submittedName>
</protein>
<dbReference type="InterPro" id="IPR029063">
    <property type="entry name" value="SAM-dependent_MTases_sf"/>
</dbReference>
<dbReference type="NCBIfam" id="TIGR01444">
    <property type="entry name" value="fkbM_fam"/>
    <property type="match status" value="1"/>
</dbReference>
<keyword evidence="2" id="KW-0808">Transferase</keyword>
<dbReference type="PANTHER" id="PTHR34203:SF15">
    <property type="entry name" value="SLL1173 PROTEIN"/>
    <property type="match status" value="1"/>
</dbReference>
<proteinExistence type="predicted"/>
<accession>A0A5D0GCP5</accession>
<dbReference type="InterPro" id="IPR052514">
    <property type="entry name" value="SAM-dependent_MTase"/>
</dbReference>
<evidence type="ECO:0000313" key="3">
    <source>
        <dbReference type="Proteomes" id="UP000324550"/>
    </source>
</evidence>
<dbReference type="AlphaFoldDB" id="A0A5D0GCP5"/>
<comment type="caution">
    <text evidence="2">The sequence shown here is derived from an EMBL/GenBank/DDBJ whole genome shotgun (WGS) entry which is preliminary data.</text>
</comment>
<dbReference type="Proteomes" id="UP000324550">
    <property type="component" value="Unassembled WGS sequence"/>
</dbReference>
<dbReference type="SUPFAM" id="SSF53335">
    <property type="entry name" value="S-adenosyl-L-methionine-dependent methyltransferases"/>
    <property type="match status" value="1"/>
</dbReference>
<dbReference type="GO" id="GO:0008168">
    <property type="term" value="F:methyltransferase activity"/>
    <property type="evidence" value="ECO:0007669"/>
    <property type="project" value="UniProtKB-KW"/>
</dbReference>
<keyword evidence="3" id="KW-1185">Reference proteome</keyword>
<keyword evidence="2" id="KW-0489">Methyltransferase</keyword>
<dbReference type="EMBL" id="VSFC01000030">
    <property type="protein sequence ID" value="TYA56665.1"/>
    <property type="molecule type" value="Genomic_DNA"/>
</dbReference>
<evidence type="ECO:0000259" key="1">
    <source>
        <dbReference type="Pfam" id="PF05050"/>
    </source>
</evidence>
<name>A0A5D0GCP5_9FLAO</name>
<reference evidence="2 3" key="1">
    <citation type="submission" date="2019-08" db="EMBL/GenBank/DDBJ databases">
        <title>Formosa sediminis sp. nov., isolated from marine sediment.</title>
        <authorList>
            <person name="Cao W.R."/>
        </authorList>
    </citation>
    <scope>NUCLEOTIDE SEQUENCE [LARGE SCALE GENOMIC DNA]</scope>
    <source>
        <strain evidence="2 3">1494</strain>
    </source>
</reference>
<feature type="domain" description="Methyltransferase FkbM" evidence="1">
    <location>
        <begin position="101"/>
        <end position="252"/>
    </location>
</feature>
<organism evidence="2 3">
    <name type="scientific">Formosa maritima</name>
    <dbReference type="NCBI Taxonomy" id="2592046"/>
    <lineage>
        <taxon>Bacteria</taxon>
        <taxon>Pseudomonadati</taxon>
        <taxon>Bacteroidota</taxon>
        <taxon>Flavobacteriia</taxon>
        <taxon>Flavobacteriales</taxon>
        <taxon>Flavobacteriaceae</taxon>
        <taxon>Formosa</taxon>
    </lineage>
</organism>
<dbReference type="PANTHER" id="PTHR34203">
    <property type="entry name" value="METHYLTRANSFERASE, FKBM FAMILY PROTEIN"/>
    <property type="match status" value="1"/>
</dbReference>
<dbReference type="InterPro" id="IPR006342">
    <property type="entry name" value="FkbM_mtfrase"/>
</dbReference>
<sequence length="278" mass="32042">MNSILITLYNIFPRGMRNKIGKSRLLKPLRNLFLKTGGRYKEGDVAIERQYLDYTSRFRFFSSIKNVVKAKKSGIENTLILNSFKILADYKSEKEDLIIFDVGANFGFLSLVWATTLCENKGKIIAFEPNLHVYHTFRKSIEYNHLKDKISLHDFAVGSENKTISLFMNNTTSNVLETQENLDSSDVKMITLDSYAKENQLTHCDLIKIDVDGIELDILEGCRNIIETFAPIFIVETNNDESIVSFFEAYNYLILDMKLKPFDRKMSLPLNIFCIPKN</sequence>
<gene>
    <name evidence="2" type="ORF">FVF61_05875</name>
</gene>
<dbReference type="GO" id="GO:0032259">
    <property type="term" value="P:methylation"/>
    <property type="evidence" value="ECO:0007669"/>
    <property type="project" value="UniProtKB-KW"/>
</dbReference>
<dbReference type="Pfam" id="PF05050">
    <property type="entry name" value="Methyltransf_21"/>
    <property type="match status" value="1"/>
</dbReference>
<evidence type="ECO:0000313" key="2">
    <source>
        <dbReference type="EMBL" id="TYA56665.1"/>
    </source>
</evidence>